<evidence type="ECO:0000256" key="1">
    <source>
        <dbReference type="ARBA" id="ARBA00001954"/>
    </source>
</evidence>
<dbReference type="Proteomes" id="UP001595710">
    <property type="component" value="Unassembled WGS sequence"/>
</dbReference>
<evidence type="ECO:0000313" key="8">
    <source>
        <dbReference type="Proteomes" id="UP001595710"/>
    </source>
</evidence>
<protein>
    <submittedName>
        <fullName evidence="7">JmjC domain-containing protein</fullName>
    </submittedName>
</protein>
<keyword evidence="3" id="KW-0223">Dioxygenase</keyword>
<dbReference type="EMBL" id="JBHRYN010000005">
    <property type="protein sequence ID" value="MFC3700485.1"/>
    <property type="molecule type" value="Genomic_DNA"/>
</dbReference>
<dbReference type="Pfam" id="PF08007">
    <property type="entry name" value="JmjC_2"/>
    <property type="match status" value="1"/>
</dbReference>
<evidence type="ECO:0000259" key="6">
    <source>
        <dbReference type="PROSITE" id="PS51184"/>
    </source>
</evidence>
<accession>A0ABV7WMH1</accession>
<dbReference type="InterPro" id="IPR003347">
    <property type="entry name" value="JmjC_dom"/>
</dbReference>
<keyword evidence="4" id="KW-0560">Oxidoreductase</keyword>
<dbReference type="PROSITE" id="PS51184">
    <property type="entry name" value="JMJC"/>
    <property type="match status" value="1"/>
</dbReference>
<dbReference type="SUPFAM" id="SSF51197">
    <property type="entry name" value="Clavaminate synthase-like"/>
    <property type="match status" value="1"/>
</dbReference>
<dbReference type="InterPro" id="IPR046799">
    <property type="entry name" value="ROXA-like_wH"/>
</dbReference>
<keyword evidence="5" id="KW-0408">Iron</keyword>
<feature type="domain" description="JmjC" evidence="6">
    <location>
        <begin position="95"/>
        <end position="223"/>
    </location>
</feature>
<sequence>MTLQNFDIDDFLKNYWQQCPVLIRGALPEAETLLSGDDLAGLATEPKVESRIISLDRASEKWSLKNGPFDDDIWSNLGEEDWTLLVQAVDHWDDDMESLRNAFSFLPSWRIDDIMVSFATKGGGVGPHFDQYDVFLIQGEGRREWKIGQLCNDESELIENLPVKVLSTFEEQESWVLEPGDMLYLPPALAHWGTSVENSITYSVGFRAPSKAEVMIDFGHFLSDHLNDFQRYSDAGIENRQSASSEIKESDIQRIQSIIREISNDKSLISNWLGQYMTEPKYDDTAVNSGDWNFDRFMEHWQSHALIKNSASRFAYYENRLLVDGNELEPCPALVSQIIDSSQAFEYSTVLATKDKHLPSVFCTLVNLGAFYFEEDI</sequence>
<dbReference type="PANTHER" id="PTHR13096">
    <property type="entry name" value="MINA53 MYC INDUCED NUCLEAR ANTIGEN"/>
    <property type="match status" value="1"/>
</dbReference>
<keyword evidence="8" id="KW-1185">Reference proteome</keyword>
<evidence type="ECO:0000256" key="3">
    <source>
        <dbReference type="ARBA" id="ARBA00022964"/>
    </source>
</evidence>
<name>A0ABV7WMH1_9GAMM</name>
<gene>
    <name evidence="7" type="ORF">ACFOND_02450</name>
</gene>
<comment type="cofactor">
    <cofactor evidence="1">
        <name>Fe(2+)</name>
        <dbReference type="ChEBI" id="CHEBI:29033"/>
    </cofactor>
</comment>
<comment type="caution">
    <text evidence="7">The sequence shown here is derived from an EMBL/GenBank/DDBJ whole genome shotgun (WGS) entry which is preliminary data.</text>
</comment>
<dbReference type="PANTHER" id="PTHR13096:SF8">
    <property type="entry name" value="RIBOSOMAL OXYGENASE 1"/>
    <property type="match status" value="1"/>
</dbReference>
<reference evidence="8" key="1">
    <citation type="journal article" date="2019" name="Int. J. Syst. Evol. Microbiol.">
        <title>The Global Catalogue of Microorganisms (GCM) 10K type strain sequencing project: providing services to taxonomists for standard genome sequencing and annotation.</title>
        <authorList>
            <consortium name="The Broad Institute Genomics Platform"/>
            <consortium name="The Broad Institute Genome Sequencing Center for Infectious Disease"/>
            <person name="Wu L."/>
            <person name="Ma J."/>
        </authorList>
    </citation>
    <scope>NUCLEOTIDE SEQUENCE [LARGE SCALE GENOMIC DNA]</scope>
    <source>
        <strain evidence="8">CECT 8288</strain>
    </source>
</reference>
<organism evidence="7 8">
    <name type="scientific">Reinekea marina</name>
    <dbReference type="NCBI Taxonomy" id="1310421"/>
    <lineage>
        <taxon>Bacteria</taxon>
        <taxon>Pseudomonadati</taxon>
        <taxon>Pseudomonadota</taxon>
        <taxon>Gammaproteobacteria</taxon>
        <taxon>Oceanospirillales</taxon>
        <taxon>Saccharospirillaceae</taxon>
        <taxon>Reinekea</taxon>
    </lineage>
</organism>
<evidence type="ECO:0000313" key="7">
    <source>
        <dbReference type="EMBL" id="MFC3700485.1"/>
    </source>
</evidence>
<dbReference type="Gene3D" id="3.40.366.30">
    <property type="entry name" value="50S ribosomal protein L16 arginine hydroxylase, Chain A, Domain 2"/>
    <property type="match status" value="1"/>
</dbReference>
<proteinExistence type="predicted"/>
<evidence type="ECO:0000256" key="4">
    <source>
        <dbReference type="ARBA" id="ARBA00023002"/>
    </source>
</evidence>
<dbReference type="Pfam" id="PF20514">
    <property type="entry name" value="WHD_ROXA"/>
    <property type="match status" value="1"/>
</dbReference>
<dbReference type="InterPro" id="IPR039994">
    <property type="entry name" value="NO66-like"/>
</dbReference>
<dbReference type="Gene3D" id="2.60.120.650">
    <property type="entry name" value="Cupin"/>
    <property type="match status" value="1"/>
</dbReference>
<dbReference type="RefSeq" id="WP_290281799.1">
    <property type="nucleotide sequence ID" value="NZ_JAUFQI010000001.1"/>
</dbReference>
<evidence type="ECO:0000256" key="2">
    <source>
        <dbReference type="ARBA" id="ARBA00022723"/>
    </source>
</evidence>
<keyword evidence="2" id="KW-0479">Metal-binding</keyword>
<evidence type="ECO:0000256" key="5">
    <source>
        <dbReference type="ARBA" id="ARBA00023004"/>
    </source>
</evidence>
<dbReference type="SMART" id="SM00558">
    <property type="entry name" value="JmjC"/>
    <property type="match status" value="1"/>
</dbReference>